<gene>
    <name evidence="1" type="primary">cas6f</name>
    <name evidence="1" type="ORF">NX720_07140</name>
</gene>
<dbReference type="Pfam" id="PF09618">
    <property type="entry name" value="Cas_Csy4"/>
    <property type="match status" value="1"/>
</dbReference>
<reference evidence="1" key="1">
    <citation type="submission" date="2022-10" db="EMBL/GenBank/DDBJ databases">
        <title>Completed Genome Sequence of two octocoral isolated bacterium, Endozoicomonas euniceicola EF212T and Endozoicomonas gorgoniicola PS125T.</title>
        <authorList>
            <person name="Chiou Y.-J."/>
            <person name="Chen Y.-H."/>
        </authorList>
    </citation>
    <scope>NUCLEOTIDE SEQUENCE</scope>
    <source>
        <strain evidence="1">EF212</strain>
    </source>
</reference>
<dbReference type="Proteomes" id="UP001163255">
    <property type="component" value="Chromosome"/>
</dbReference>
<evidence type="ECO:0000313" key="2">
    <source>
        <dbReference type="Proteomes" id="UP001163255"/>
    </source>
</evidence>
<dbReference type="NCBIfam" id="TIGR02563">
    <property type="entry name" value="cas_Csy4"/>
    <property type="match status" value="1"/>
</dbReference>
<sequence>MKILHLNIISRDAEPRFLMGYILQQAHPVIANDGDSKIGTIFPDWNIETPGRCLAFYGKKAILNKILQQNYFKEMIDLNILEAVIVEAPMGDFPKVRFIRNQKITGNTPNAIKRKVRRIISRQIQRGEIDNESQYRPRLDQNLGDFPDTFYHILYLDSSSTQQNMPLCIQLESINEGESKLCMERNTFDHYGFSSLSKHRGVVPMVSPFF</sequence>
<dbReference type="EMBL" id="CP103300">
    <property type="protein sequence ID" value="UYM17674.1"/>
    <property type="molecule type" value="Genomic_DNA"/>
</dbReference>
<dbReference type="InterPro" id="IPR042564">
    <property type="entry name" value="CRISPR-Cas6/Csy4_sf"/>
</dbReference>
<keyword evidence="2" id="KW-1185">Reference proteome</keyword>
<dbReference type="Gene3D" id="3.30.70.2540">
    <property type="entry name" value="CRISPR-associated endoribonuclease Cas6/Csy4"/>
    <property type="match status" value="1"/>
</dbReference>
<organism evidence="1 2">
    <name type="scientific">Endozoicomonas euniceicola</name>
    <dbReference type="NCBI Taxonomy" id="1234143"/>
    <lineage>
        <taxon>Bacteria</taxon>
        <taxon>Pseudomonadati</taxon>
        <taxon>Pseudomonadota</taxon>
        <taxon>Gammaproteobacteria</taxon>
        <taxon>Oceanospirillales</taxon>
        <taxon>Endozoicomonadaceae</taxon>
        <taxon>Endozoicomonas</taxon>
    </lineage>
</organism>
<name>A0ABY6H0J5_9GAMM</name>
<proteinExistence type="predicted"/>
<dbReference type="InterPro" id="IPR013396">
    <property type="entry name" value="CRISPR-assoc_prot_Csy4"/>
</dbReference>
<dbReference type="RefSeq" id="WP_262600338.1">
    <property type="nucleotide sequence ID" value="NZ_CP103300.1"/>
</dbReference>
<evidence type="ECO:0000313" key="1">
    <source>
        <dbReference type="EMBL" id="UYM17674.1"/>
    </source>
</evidence>
<accession>A0ABY6H0J5</accession>
<protein>
    <submittedName>
        <fullName evidence="1">Type I-F CRISPR-associated endoribonuclease Cas6/Csy4</fullName>
    </submittedName>
</protein>